<proteinExistence type="predicted"/>
<evidence type="ECO:0000256" key="1">
    <source>
        <dbReference type="SAM" id="MobiDB-lite"/>
    </source>
</evidence>
<feature type="region of interest" description="Disordered" evidence="1">
    <location>
        <begin position="152"/>
        <end position="182"/>
    </location>
</feature>
<evidence type="ECO:0000313" key="3">
    <source>
        <dbReference type="Proteomes" id="UP001438707"/>
    </source>
</evidence>
<reference evidence="2 3" key="1">
    <citation type="journal article" date="2024" name="Nat. Commun.">
        <title>Phylogenomics reveals the evolutionary origins of lichenization in chlorophyte algae.</title>
        <authorList>
            <person name="Puginier C."/>
            <person name="Libourel C."/>
            <person name="Otte J."/>
            <person name="Skaloud P."/>
            <person name="Haon M."/>
            <person name="Grisel S."/>
            <person name="Petersen M."/>
            <person name="Berrin J.G."/>
            <person name="Delaux P.M."/>
            <person name="Dal Grande F."/>
            <person name="Keller J."/>
        </authorList>
    </citation>
    <scope>NUCLEOTIDE SEQUENCE [LARGE SCALE GENOMIC DNA]</scope>
    <source>
        <strain evidence="2 3">SAG 2145</strain>
    </source>
</reference>
<feature type="compositionally biased region" description="Low complexity" evidence="1">
    <location>
        <begin position="78"/>
        <end position="90"/>
    </location>
</feature>
<feature type="compositionally biased region" description="Basic residues" evidence="1">
    <location>
        <begin position="165"/>
        <end position="182"/>
    </location>
</feature>
<keyword evidence="3" id="KW-1185">Reference proteome</keyword>
<dbReference type="EMBL" id="JALJOS010000019">
    <property type="protein sequence ID" value="KAK9827037.1"/>
    <property type="molecule type" value="Genomic_DNA"/>
</dbReference>
<dbReference type="Proteomes" id="UP001438707">
    <property type="component" value="Unassembled WGS sequence"/>
</dbReference>
<comment type="caution">
    <text evidence="2">The sequence shown here is derived from an EMBL/GenBank/DDBJ whole genome shotgun (WGS) entry which is preliminary data.</text>
</comment>
<protein>
    <submittedName>
        <fullName evidence="2">Uncharacterized protein</fullName>
    </submittedName>
</protein>
<evidence type="ECO:0000313" key="2">
    <source>
        <dbReference type="EMBL" id="KAK9827037.1"/>
    </source>
</evidence>
<accession>A0AAW1QZX3</accession>
<feature type="region of interest" description="Disordered" evidence="1">
    <location>
        <begin position="66"/>
        <end position="93"/>
    </location>
</feature>
<name>A0AAW1QZX3_9CHLO</name>
<sequence>MPDRRRNILKLDGRLVTAQEYDDAIARRRAFLAKSGGIAKAGPRSKPSPLHQAKPVAVNYRRTMLPERREKRYPATPPSRTTSSTLTTSRQGSYDLTGFPDLDILHTPKYQELLAALAESPTGSAELFSFPSLPGGSSPQHREMMDMIEHELGSDIAKGPASQRLARKRKASRKGRARKRHN</sequence>
<gene>
    <name evidence="2" type="ORF">WJX74_004367</name>
</gene>
<organism evidence="2 3">
    <name type="scientific">Apatococcus lobatus</name>
    <dbReference type="NCBI Taxonomy" id="904363"/>
    <lineage>
        <taxon>Eukaryota</taxon>
        <taxon>Viridiplantae</taxon>
        <taxon>Chlorophyta</taxon>
        <taxon>core chlorophytes</taxon>
        <taxon>Trebouxiophyceae</taxon>
        <taxon>Chlorellales</taxon>
        <taxon>Chlorellaceae</taxon>
        <taxon>Apatococcus</taxon>
    </lineage>
</organism>
<dbReference type="AlphaFoldDB" id="A0AAW1QZX3"/>